<dbReference type="SUPFAM" id="SSF52540">
    <property type="entry name" value="P-loop containing nucleoside triphosphate hydrolases"/>
    <property type="match status" value="1"/>
</dbReference>
<dbReference type="RefSeq" id="WP_242430452.1">
    <property type="nucleotide sequence ID" value="NZ_UHFO01000001.1"/>
</dbReference>
<dbReference type="Gene3D" id="3.40.50.300">
    <property type="entry name" value="P-loop containing nucleotide triphosphate hydrolases"/>
    <property type="match status" value="1"/>
</dbReference>
<organism evidence="1 2">
    <name type="scientific">Streptococcus dysgalactiae subsp. equisimilis</name>
    <name type="common">Streptococcus equisimilis</name>
    <dbReference type="NCBI Taxonomy" id="119602"/>
    <lineage>
        <taxon>Bacteria</taxon>
        <taxon>Bacillati</taxon>
        <taxon>Bacillota</taxon>
        <taxon>Bacilli</taxon>
        <taxon>Lactobacillales</taxon>
        <taxon>Streptococcaceae</taxon>
        <taxon>Streptococcus</taxon>
    </lineage>
</organism>
<proteinExistence type="predicted"/>
<gene>
    <name evidence="1" type="ORF">NCTC11564_00591</name>
</gene>
<dbReference type="Proteomes" id="UP000254559">
    <property type="component" value="Unassembled WGS sequence"/>
</dbReference>
<dbReference type="GeneID" id="71203917"/>
<dbReference type="EMBL" id="UHFO01000001">
    <property type="protein sequence ID" value="SUN62638.1"/>
    <property type="molecule type" value="Genomic_DNA"/>
</dbReference>
<evidence type="ECO:0000313" key="2">
    <source>
        <dbReference type="Proteomes" id="UP000254559"/>
    </source>
</evidence>
<dbReference type="AlphaFoldDB" id="A0A9X8XH90"/>
<sequence length="48" mass="5594">MTEEVIVETKNLTKKYKHNTALNNINLKLEKGKVYGFIVKLVQVRPHL</sequence>
<comment type="caution">
    <text evidence="1">The sequence shown here is derived from an EMBL/GenBank/DDBJ whole genome shotgun (WGS) entry which is preliminary data.</text>
</comment>
<protein>
    <submittedName>
        <fullName evidence="1">ATPas</fullName>
    </submittedName>
</protein>
<name>A0A9X8XH90_STREQ</name>
<dbReference type="InterPro" id="IPR027417">
    <property type="entry name" value="P-loop_NTPase"/>
</dbReference>
<evidence type="ECO:0000313" key="1">
    <source>
        <dbReference type="EMBL" id="SUN62638.1"/>
    </source>
</evidence>
<reference evidence="1 2" key="1">
    <citation type="submission" date="2018-06" db="EMBL/GenBank/DDBJ databases">
        <authorList>
            <consortium name="Pathogen Informatics"/>
            <person name="Doyle S."/>
        </authorList>
    </citation>
    <scope>NUCLEOTIDE SEQUENCE [LARGE SCALE GENOMIC DNA]</scope>
    <source>
        <strain evidence="1 2">NCTC11564</strain>
    </source>
</reference>
<accession>A0A9X8XH90</accession>